<organism evidence="3 4">
    <name type="scientific">Victivallis lenta</name>
    <dbReference type="NCBI Taxonomy" id="2606640"/>
    <lineage>
        <taxon>Bacteria</taxon>
        <taxon>Pseudomonadati</taxon>
        <taxon>Lentisphaerota</taxon>
        <taxon>Lentisphaeria</taxon>
        <taxon>Victivallales</taxon>
        <taxon>Victivallaceae</taxon>
        <taxon>Victivallis</taxon>
    </lineage>
</organism>
<dbReference type="GO" id="GO:0000166">
    <property type="term" value="F:nucleotide binding"/>
    <property type="evidence" value="ECO:0007669"/>
    <property type="project" value="InterPro"/>
</dbReference>
<dbReference type="Gene3D" id="3.40.50.720">
    <property type="entry name" value="NAD(P)-binding Rossmann-like Domain"/>
    <property type="match status" value="1"/>
</dbReference>
<evidence type="ECO:0000259" key="1">
    <source>
        <dbReference type="Pfam" id="PF01408"/>
    </source>
</evidence>
<proteinExistence type="predicted"/>
<dbReference type="PANTHER" id="PTHR43708:SF8">
    <property type="entry name" value="OXIDOREDUCTASE"/>
    <property type="match status" value="1"/>
</dbReference>
<sequence length="359" mass="40203">MSGMAETIKVGILGMGRAGVGMHVREIAEYPDRFELVAVADHDPSRLENPPGVPAQAKRYASCEELIDDPAVELVSIALRHPEHVPYAIRALEAGKYVNIDKPIAVNYEEAQKLKACADRHPGRLFPRQNRRFEGPFQKALQLISSGVLGRITLVKLHRACGYCRRNDWMTMTEFSGGLLTNWGPHVIDQALQFIGSPVADLWADVRSVISIGDGDDQIKLLLRGENGVVADLEISGTNAKPGREIEILGERGTLVYDPKAGAIEMRFVDPECEFKPLAPHPENPPMEYGNFDEKLTFIEQKVEIPFIPMSEIWKHIYASVREGRPFPIRLEEAMEVVRLCDEAFRRSGFRPATRKNPQ</sequence>
<dbReference type="AlphaFoldDB" id="A0A844FXR1"/>
<dbReference type="PANTHER" id="PTHR43708">
    <property type="entry name" value="CONSERVED EXPRESSED OXIDOREDUCTASE (EUROFUNG)"/>
    <property type="match status" value="1"/>
</dbReference>
<name>A0A844FXR1_9BACT</name>
<gene>
    <name evidence="3" type="ORF">FYJ85_00130</name>
</gene>
<dbReference type="SUPFAM" id="SSF55347">
    <property type="entry name" value="Glyceraldehyde-3-phosphate dehydrogenase-like, C-terminal domain"/>
    <property type="match status" value="1"/>
</dbReference>
<accession>A0A844FXR1</accession>
<dbReference type="Proteomes" id="UP000435649">
    <property type="component" value="Unassembled WGS sequence"/>
</dbReference>
<reference evidence="3 4" key="1">
    <citation type="submission" date="2019-08" db="EMBL/GenBank/DDBJ databases">
        <title>In-depth cultivation of the pig gut microbiome towards novel bacterial diversity and tailored functional studies.</title>
        <authorList>
            <person name="Wylensek D."/>
            <person name="Hitch T.C.A."/>
            <person name="Clavel T."/>
        </authorList>
    </citation>
    <scope>NUCLEOTIDE SEQUENCE [LARGE SCALE GENOMIC DNA]</scope>
    <source>
        <strain evidence="3 4">BBE-744-WT-12</strain>
    </source>
</reference>
<protein>
    <submittedName>
        <fullName evidence="3">Gfo/Idh/MocA family oxidoreductase</fullName>
    </submittedName>
</protein>
<dbReference type="InterPro" id="IPR051317">
    <property type="entry name" value="Gfo/Idh/MocA_oxidoreduct"/>
</dbReference>
<feature type="domain" description="GFO/IDH/MocA-like oxidoreductase" evidence="2">
    <location>
        <begin position="137"/>
        <end position="255"/>
    </location>
</feature>
<dbReference type="InterPro" id="IPR000683">
    <property type="entry name" value="Gfo/Idh/MocA-like_OxRdtase_N"/>
</dbReference>
<keyword evidence="4" id="KW-1185">Reference proteome</keyword>
<dbReference type="Pfam" id="PF22725">
    <property type="entry name" value="GFO_IDH_MocA_C3"/>
    <property type="match status" value="1"/>
</dbReference>
<dbReference type="InterPro" id="IPR036291">
    <property type="entry name" value="NAD(P)-bd_dom_sf"/>
</dbReference>
<dbReference type="InterPro" id="IPR055170">
    <property type="entry name" value="GFO_IDH_MocA-like_dom"/>
</dbReference>
<dbReference type="EMBL" id="VUNS01000001">
    <property type="protein sequence ID" value="MST95455.1"/>
    <property type="molecule type" value="Genomic_DNA"/>
</dbReference>
<evidence type="ECO:0000259" key="2">
    <source>
        <dbReference type="Pfam" id="PF22725"/>
    </source>
</evidence>
<dbReference type="Gene3D" id="3.30.360.10">
    <property type="entry name" value="Dihydrodipicolinate Reductase, domain 2"/>
    <property type="match status" value="1"/>
</dbReference>
<dbReference type="Pfam" id="PF01408">
    <property type="entry name" value="GFO_IDH_MocA"/>
    <property type="match status" value="1"/>
</dbReference>
<comment type="caution">
    <text evidence="3">The sequence shown here is derived from an EMBL/GenBank/DDBJ whole genome shotgun (WGS) entry which is preliminary data.</text>
</comment>
<feature type="domain" description="Gfo/Idh/MocA-like oxidoreductase N-terminal" evidence="1">
    <location>
        <begin position="8"/>
        <end position="126"/>
    </location>
</feature>
<evidence type="ECO:0000313" key="4">
    <source>
        <dbReference type="Proteomes" id="UP000435649"/>
    </source>
</evidence>
<evidence type="ECO:0000313" key="3">
    <source>
        <dbReference type="EMBL" id="MST95455.1"/>
    </source>
</evidence>
<dbReference type="SUPFAM" id="SSF51735">
    <property type="entry name" value="NAD(P)-binding Rossmann-fold domains"/>
    <property type="match status" value="1"/>
</dbReference>